<keyword evidence="2" id="KW-0408">Iron</keyword>
<keyword evidence="4" id="KW-0456">Lyase</keyword>
<dbReference type="InterPro" id="IPR036008">
    <property type="entry name" value="Aconitase_4Fe-4S_dom"/>
</dbReference>
<dbReference type="AlphaFoldDB" id="A0A0H5QJE4"/>
<dbReference type="EMBL" id="HACM01000984">
    <property type="protein sequence ID" value="CRZ01426.1"/>
    <property type="molecule type" value="Transcribed_RNA"/>
</dbReference>
<dbReference type="PRINTS" id="PR00415">
    <property type="entry name" value="ACONITASE"/>
</dbReference>
<name>A0A0H5QJE4_9EUKA</name>
<dbReference type="InterPro" id="IPR050067">
    <property type="entry name" value="IPM_dehydratase_rel_enz"/>
</dbReference>
<evidence type="ECO:0000256" key="3">
    <source>
        <dbReference type="ARBA" id="ARBA00023014"/>
    </source>
</evidence>
<dbReference type="InterPro" id="IPR015931">
    <property type="entry name" value="Acnase/IPM_dHydase_lsu_aba_1/3"/>
</dbReference>
<dbReference type="Gene3D" id="3.30.499.10">
    <property type="entry name" value="Aconitase, domain 3"/>
    <property type="match status" value="2"/>
</dbReference>
<dbReference type="GO" id="GO:0046872">
    <property type="term" value="F:metal ion binding"/>
    <property type="evidence" value="ECO:0007669"/>
    <property type="project" value="UniProtKB-KW"/>
</dbReference>
<sequence length="529" mass="57288">MNQLEKIVSGYLLGGSTGVSSRIAAGQYVRVSPQHIMSHDNTAAIIPKFESLARNPTIHQPAQPVFALDHDIQNPNNFAGKYAAIKKFAQRHGVDFFPAGRGIGHQIMIEEAYALPGSMIVAPDSHSNMYGGVGCLGTPLTRTDAAVIWAIGNTWWKVPPVTRVVLTGSLPPGVTGKDVILALCSTFDSSRVLNHAIQFSGESAISSLSIEDRLTIANMTTEWGCLAGVFPVDDVLLTWLERRMNFLSDRGPAGTFSDPDRYLPEEKYYHPRLNPQSMLKITKSVSLNADPGARYAQTLEIDLSTVTPLVAGPNAVNNGIPISSLRENIHVDKAYILSCVNARNNDLQQAAAVLRGKKVADHVKLYVAAASSEVQERAVADGSWKVLQESGAIFLPSGCGPCIGLGAGLLADGEVGISKFFYQPLLSYLVLLLMDSGCALNMSQNHFFVSTHIVQVLRIVISKAGWGLVPLNVIYLIQQLWRHLQLPAESFPLMDRSPQFRPSPILPPDALPHPPISSAFLCRAGSRAD</sequence>
<dbReference type="GO" id="GO:0016829">
    <property type="term" value="F:lyase activity"/>
    <property type="evidence" value="ECO:0007669"/>
    <property type="project" value="UniProtKB-KW"/>
</dbReference>
<feature type="domain" description="Aconitase/3-isopropylmalate dehydratase large subunit alpha/beta/alpha" evidence="5">
    <location>
        <begin position="33"/>
        <end position="243"/>
    </location>
</feature>
<evidence type="ECO:0000256" key="2">
    <source>
        <dbReference type="ARBA" id="ARBA00023004"/>
    </source>
</evidence>
<dbReference type="Pfam" id="PF00330">
    <property type="entry name" value="Aconitase"/>
    <property type="match status" value="2"/>
</dbReference>
<keyword evidence="1" id="KW-0479">Metal-binding</keyword>
<evidence type="ECO:0000256" key="4">
    <source>
        <dbReference type="ARBA" id="ARBA00023239"/>
    </source>
</evidence>
<organism evidence="6">
    <name type="scientific">Spongospora subterranea</name>
    <dbReference type="NCBI Taxonomy" id="70186"/>
    <lineage>
        <taxon>Eukaryota</taxon>
        <taxon>Sar</taxon>
        <taxon>Rhizaria</taxon>
        <taxon>Endomyxa</taxon>
        <taxon>Phytomyxea</taxon>
        <taxon>Plasmodiophorida</taxon>
        <taxon>Plasmodiophoridae</taxon>
        <taxon>Spongospora</taxon>
    </lineage>
</organism>
<evidence type="ECO:0000313" key="6">
    <source>
        <dbReference type="EMBL" id="CRZ01426.1"/>
    </source>
</evidence>
<dbReference type="GO" id="GO:0051536">
    <property type="term" value="F:iron-sulfur cluster binding"/>
    <property type="evidence" value="ECO:0007669"/>
    <property type="project" value="UniProtKB-KW"/>
</dbReference>
<dbReference type="PANTHER" id="PTHR43822">
    <property type="entry name" value="HOMOACONITASE, MITOCHONDRIAL-RELATED"/>
    <property type="match status" value="1"/>
</dbReference>
<evidence type="ECO:0000259" key="5">
    <source>
        <dbReference type="Pfam" id="PF00330"/>
    </source>
</evidence>
<accession>A0A0H5QJE4</accession>
<evidence type="ECO:0000256" key="1">
    <source>
        <dbReference type="ARBA" id="ARBA00022723"/>
    </source>
</evidence>
<feature type="domain" description="Aconitase/3-isopropylmalate dehydratase large subunit alpha/beta/alpha" evidence="5">
    <location>
        <begin position="262"/>
        <end position="418"/>
    </location>
</feature>
<keyword evidence="3" id="KW-0411">Iron-sulfur</keyword>
<dbReference type="InterPro" id="IPR001030">
    <property type="entry name" value="Acoase/IPM_deHydtase_lsu_aba"/>
</dbReference>
<proteinExistence type="predicted"/>
<dbReference type="SUPFAM" id="SSF53732">
    <property type="entry name" value="Aconitase iron-sulfur domain"/>
    <property type="match status" value="1"/>
</dbReference>
<reference evidence="6" key="1">
    <citation type="submission" date="2015-04" db="EMBL/GenBank/DDBJ databases">
        <title>The genome sequence of the plant pathogenic Rhizarian Plasmodiophora brassicae reveals insights in its biotrophic life cycle and the origin of chitin synthesis.</title>
        <authorList>
            <person name="Schwelm A."/>
            <person name="Fogelqvist J."/>
            <person name="Knaust A."/>
            <person name="Julke S."/>
            <person name="Lilja T."/>
            <person name="Dhandapani V."/>
            <person name="Bonilla-Rosso G."/>
            <person name="Karlsson M."/>
            <person name="Shevchenko A."/>
            <person name="Choi S.R."/>
            <person name="Kim H.G."/>
            <person name="Park J.Y."/>
            <person name="Lim Y.P."/>
            <person name="Ludwig-Muller J."/>
            <person name="Dixelius C."/>
        </authorList>
    </citation>
    <scope>NUCLEOTIDE SEQUENCE</scope>
    <source>
        <tissue evidence="6">Potato root galls</tissue>
    </source>
</reference>
<dbReference type="GO" id="GO:0043436">
    <property type="term" value="P:oxoacid metabolic process"/>
    <property type="evidence" value="ECO:0007669"/>
    <property type="project" value="UniProtKB-ARBA"/>
</dbReference>
<dbReference type="PANTHER" id="PTHR43822:SF2">
    <property type="entry name" value="HOMOACONITASE, MITOCHONDRIAL"/>
    <property type="match status" value="1"/>
</dbReference>
<protein>
    <recommendedName>
        <fullName evidence="5">Aconitase/3-isopropylmalate dehydratase large subunit alpha/beta/alpha domain-containing protein</fullName>
    </recommendedName>
</protein>